<dbReference type="RefSeq" id="XP_006869142.1">
    <property type="nucleotide sequence ID" value="XM_006869080.1"/>
</dbReference>
<dbReference type="PANTHER" id="PTHR23232">
    <property type="entry name" value="KRAB DOMAIN C2H2 ZINC FINGER"/>
    <property type="match status" value="1"/>
</dbReference>
<dbReference type="Pfam" id="PF01352">
    <property type="entry name" value="KRAB"/>
    <property type="match status" value="1"/>
</dbReference>
<organism evidence="2 3">
    <name type="scientific">Chrysochloris asiatica</name>
    <name type="common">Cape golden mole</name>
    <dbReference type="NCBI Taxonomy" id="185453"/>
    <lineage>
        <taxon>Eukaryota</taxon>
        <taxon>Metazoa</taxon>
        <taxon>Chordata</taxon>
        <taxon>Craniata</taxon>
        <taxon>Vertebrata</taxon>
        <taxon>Euteleostomi</taxon>
        <taxon>Mammalia</taxon>
        <taxon>Eutheria</taxon>
        <taxon>Afrotheria</taxon>
        <taxon>Chrysochloridae</taxon>
        <taxon>Chrysochlorinae</taxon>
        <taxon>Chrysochloris</taxon>
    </lineage>
</organism>
<evidence type="ECO:0000313" key="3">
    <source>
        <dbReference type="RefSeq" id="XP_006869142.1"/>
    </source>
</evidence>
<dbReference type="GeneID" id="102815745"/>
<dbReference type="Gene3D" id="6.10.140.140">
    <property type="match status" value="1"/>
</dbReference>
<dbReference type="AlphaFoldDB" id="A0A9B0TRK8"/>
<evidence type="ECO:0000313" key="2">
    <source>
        <dbReference type="Proteomes" id="UP000504623"/>
    </source>
</evidence>
<dbReference type="GO" id="GO:0006355">
    <property type="term" value="P:regulation of DNA-templated transcription"/>
    <property type="evidence" value="ECO:0007669"/>
    <property type="project" value="InterPro"/>
</dbReference>
<accession>A0A9B0TRK8</accession>
<proteinExistence type="predicted"/>
<dbReference type="PANTHER" id="PTHR23232:SF142">
    <property type="entry name" value="GASTRULA ZINC FINGER PROTEIN XLCGF57.1-LIKE-RELATED"/>
    <property type="match status" value="1"/>
</dbReference>
<dbReference type="Proteomes" id="UP000504623">
    <property type="component" value="Unplaced"/>
</dbReference>
<evidence type="ECO:0000259" key="1">
    <source>
        <dbReference type="PROSITE" id="PS50805"/>
    </source>
</evidence>
<dbReference type="InterPro" id="IPR050169">
    <property type="entry name" value="Krueppel_C2H2_ZnF"/>
</dbReference>
<name>A0A9B0TRK8_CHRAS</name>
<protein>
    <submittedName>
        <fullName evidence="3">Zinc finger protein 440-like</fullName>
    </submittedName>
</protein>
<dbReference type="CDD" id="cd07765">
    <property type="entry name" value="KRAB_A-box"/>
    <property type="match status" value="1"/>
</dbReference>
<dbReference type="SUPFAM" id="SSF109640">
    <property type="entry name" value="KRAB domain (Kruppel-associated box)"/>
    <property type="match status" value="1"/>
</dbReference>
<dbReference type="OrthoDB" id="9837877at2759"/>
<gene>
    <name evidence="3" type="primary">LOC102815745</name>
</gene>
<sequence>MAMVVSLFGEDLIEFADVAVEFTEEEWALLDFSQRKLYRDVMLETLNYMDSALRFLTL</sequence>
<dbReference type="PROSITE" id="PS50805">
    <property type="entry name" value="KRAB"/>
    <property type="match status" value="1"/>
</dbReference>
<dbReference type="InterPro" id="IPR001909">
    <property type="entry name" value="KRAB"/>
</dbReference>
<feature type="domain" description="KRAB" evidence="1">
    <location>
        <begin position="13"/>
        <end position="58"/>
    </location>
</feature>
<dbReference type="SMART" id="SM00349">
    <property type="entry name" value="KRAB"/>
    <property type="match status" value="1"/>
</dbReference>
<keyword evidence="2" id="KW-1185">Reference proteome</keyword>
<dbReference type="InterPro" id="IPR036051">
    <property type="entry name" value="KRAB_dom_sf"/>
</dbReference>
<reference evidence="3" key="1">
    <citation type="submission" date="2025-08" db="UniProtKB">
        <authorList>
            <consortium name="RefSeq"/>
        </authorList>
    </citation>
    <scope>IDENTIFICATION</scope>
    <source>
        <tissue evidence="3">Spleen</tissue>
    </source>
</reference>